<dbReference type="AlphaFoldDB" id="A0A1C4YDU2"/>
<evidence type="ECO:0000259" key="3">
    <source>
        <dbReference type="Pfam" id="PF07987"/>
    </source>
</evidence>
<keyword evidence="1" id="KW-1133">Transmembrane helix</keyword>
<reference evidence="4 5" key="1">
    <citation type="submission" date="2016-06" db="EMBL/GenBank/DDBJ databases">
        <authorList>
            <person name="Kjaerup R.B."/>
            <person name="Dalgaard T.S."/>
            <person name="Juul-Madsen H.R."/>
        </authorList>
    </citation>
    <scope>NUCLEOTIDE SEQUENCE [LARGE SCALE GENOMIC DNA]</scope>
    <source>
        <strain evidence="4 5">DSM 45626</strain>
    </source>
</reference>
<dbReference type="InterPro" id="IPR012533">
    <property type="entry name" value="YcnI-copper_dom"/>
</dbReference>
<feature type="domain" description="YncI copper-binding" evidence="3">
    <location>
        <begin position="30"/>
        <end position="179"/>
    </location>
</feature>
<name>A0A1C4YDU2_9ACTN</name>
<feature type="chain" id="PRO_5008709155" evidence="2">
    <location>
        <begin position="30"/>
        <end position="239"/>
    </location>
</feature>
<dbReference type="Pfam" id="PF07987">
    <property type="entry name" value="DUF1775"/>
    <property type="match status" value="1"/>
</dbReference>
<evidence type="ECO:0000256" key="1">
    <source>
        <dbReference type="SAM" id="Phobius"/>
    </source>
</evidence>
<feature type="signal peptide" evidence="2">
    <location>
        <begin position="1"/>
        <end position="29"/>
    </location>
</feature>
<dbReference type="EMBL" id="FMCW01000042">
    <property type="protein sequence ID" value="SCF18868.1"/>
    <property type="molecule type" value="Genomic_DNA"/>
</dbReference>
<evidence type="ECO:0000256" key="2">
    <source>
        <dbReference type="SAM" id="SignalP"/>
    </source>
</evidence>
<keyword evidence="1" id="KW-0472">Membrane</keyword>
<dbReference type="Gene3D" id="2.60.40.2230">
    <property type="entry name" value="Uncharacterised protein YcnI-like PF07987, DUF1775"/>
    <property type="match status" value="1"/>
</dbReference>
<evidence type="ECO:0000313" key="5">
    <source>
        <dbReference type="Proteomes" id="UP000199375"/>
    </source>
</evidence>
<keyword evidence="1" id="KW-0812">Transmembrane</keyword>
<feature type="transmembrane region" description="Helical" evidence="1">
    <location>
        <begin position="207"/>
        <end position="230"/>
    </location>
</feature>
<protein>
    <submittedName>
        <fullName evidence="4">Uncharacterized protein YcnI</fullName>
    </submittedName>
</protein>
<organism evidence="4 5">
    <name type="scientific">Micromonospora haikouensis</name>
    <dbReference type="NCBI Taxonomy" id="686309"/>
    <lineage>
        <taxon>Bacteria</taxon>
        <taxon>Bacillati</taxon>
        <taxon>Actinomycetota</taxon>
        <taxon>Actinomycetes</taxon>
        <taxon>Micromonosporales</taxon>
        <taxon>Micromonosporaceae</taxon>
        <taxon>Micromonospora</taxon>
    </lineage>
</organism>
<keyword evidence="2" id="KW-0732">Signal</keyword>
<accession>A0A1C4YDU2</accession>
<proteinExistence type="predicted"/>
<sequence length="239" mass="24246">MRRHVLGRIALALLAGAAIAIAPVGPAQAHVSVSPAQASPGGFTTLTFRVPNERAEAATTSVRIVMPETTPITSAAVHKLAGWRATVEDGPLAAPVKVGSATVTEAITSVTWTAATAEDAIDGNQFQEFSVSVGPLPTTGDRIVFKALQTYADGVISRWIEEPQAGGPEPENPAIVLRLTEAAASGVDEHGMPITAAPPAAAADRPAGVALAVAVAGVVLGAAALLLGLLNRALGKPRR</sequence>
<dbReference type="RefSeq" id="WP_091285927.1">
    <property type="nucleotide sequence ID" value="NZ_FMCW01000042.1"/>
</dbReference>
<dbReference type="InterPro" id="IPR038507">
    <property type="entry name" value="YcnI-like_sf"/>
</dbReference>
<evidence type="ECO:0000313" key="4">
    <source>
        <dbReference type="EMBL" id="SCF18868.1"/>
    </source>
</evidence>
<dbReference type="Proteomes" id="UP000199375">
    <property type="component" value="Unassembled WGS sequence"/>
</dbReference>
<gene>
    <name evidence="4" type="ORF">GA0070558_14212</name>
</gene>
<dbReference type="CDD" id="cd08545">
    <property type="entry name" value="YcnI_like"/>
    <property type="match status" value="1"/>
</dbReference>